<evidence type="ECO:0000313" key="2">
    <source>
        <dbReference type="EMBL" id="ACF42712.1"/>
    </source>
</evidence>
<dbReference type="Pfam" id="PF00535">
    <property type="entry name" value="Glycos_transf_2"/>
    <property type="match status" value="1"/>
</dbReference>
<evidence type="ECO:0000259" key="1">
    <source>
        <dbReference type="Pfam" id="PF00535"/>
    </source>
</evidence>
<accession>B4SCD2</accession>
<dbReference type="EMBL" id="CP001110">
    <property type="protein sequence ID" value="ACF42712.1"/>
    <property type="molecule type" value="Genomic_DNA"/>
</dbReference>
<organism evidence="2 3">
    <name type="scientific">Pelodictyon phaeoclathratiforme (strain DSM 5477 / BU-1)</name>
    <dbReference type="NCBI Taxonomy" id="324925"/>
    <lineage>
        <taxon>Bacteria</taxon>
        <taxon>Pseudomonadati</taxon>
        <taxon>Chlorobiota</taxon>
        <taxon>Chlorobiia</taxon>
        <taxon>Chlorobiales</taxon>
        <taxon>Chlorobiaceae</taxon>
        <taxon>Chlorobium/Pelodictyon group</taxon>
        <taxon>Pelodictyon</taxon>
    </lineage>
</organism>
<name>B4SCD2_PELPB</name>
<keyword evidence="2" id="KW-0808">Transferase</keyword>
<evidence type="ECO:0000313" key="3">
    <source>
        <dbReference type="Proteomes" id="UP000002724"/>
    </source>
</evidence>
<protein>
    <submittedName>
        <fullName evidence="2">Glycosyl transferase family 2</fullName>
    </submittedName>
</protein>
<dbReference type="RefSeq" id="WP_012507207.1">
    <property type="nucleotide sequence ID" value="NC_011060.1"/>
</dbReference>
<dbReference type="SUPFAM" id="SSF53448">
    <property type="entry name" value="Nucleotide-diphospho-sugar transferases"/>
    <property type="match status" value="1"/>
</dbReference>
<sequence length="329" mass="38184">MAASLYNNSLSVSAIIAVYNPDLFYFKQAVASVLSQIFPVQELVLVNDGGSETFRSILPDDERIRVFSKQNEGVAAARNFALEQCRGEYIALLDQDDYWYPDKLCEQMAMIPVPGEPCMVTSPVDIVVANGSVQNKISRRKSDEYRWKTSQENVLLSLFEGNFIYSSTPLIHRAVFEKAGGFDPWTQPHDEWDLYLRIVLAGFSLYCYREKPLSVWRSHDANESNKLNVMMCSKCRVEKKLLKTVADDVIRRILATNLLIDLLERVNLLYKQREYRRFRALVIIHLFRLLRHKYNFRGVGIELHRAYSDRVRKIALKSARRYVVSYFML</sequence>
<dbReference type="PANTHER" id="PTHR43685">
    <property type="entry name" value="GLYCOSYLTRANSFERASE"/>
    <property type="match status" value="1"/>
</dbReference>
<dbReference type="Proteomes" id="UP000002724">
    <property type="component" value="Chromosome"/>
</dbReference>
<gene>
    <name evidence="2" type="ordered locus">Ppha_0383</name>
</gene>
<dbReference type="KEGG" id="pph:Ppha_0383"/>
<dbReference type="AlphaFoldDB" id="B4SCD2"/>
<proteinExistence type="predicted"/>
<dbReference type="PANTHER" id="PTHR43685:SF2">
    <property type="entry name" value="GLYCOSYLTRANSFERASE 2-LIKE DOMAIN-CONTAINING PROTEIN"/>
    <property type="match status" value="1"/>
</dbReference>
<dbReference type="InterPro" id="IPR050834">
    <property type="entry name" value="Glycosyltransf_2"/>
</dbReference>
<dbReference type="Gene3D" id="3.90.550.10">
    <property type="entry name" value="Spore Coat Polysaccharide Biosynthesis Protein SpsA, Chain A"/>
    <property type="match status" value="1"/>
</dbReference>
<keyword evidence="3" id="KW-1185">Reference proteome</keyword>
<dbReference type="eggNOG" id="COG1216">
    <property type="taxonomic scope" value="Bacteria"/>
</dbReference>
<feature type="domain" description="Glycosyltransferase 2-like" evidence="1">
    <location>
        <begin position="13"/>
        <end position="137"/>
    </location>
</feature>
<dbReference type="STRING" id="324925.Ppha_0383"/>
<dbReference type="GO" id="GO:0016740">
    <property type="term" value="F:transferase activity"/>
    <property type="evidence" value="ECO:0007669"/>
    <property type="project" value="UniProtKB-KW"/>
</dbReference>
<dbReference type="CAZy" id="GT2">
    <property type="family name" value="Glycosyltransferase Family 2"/>
</dbReference>
<dbReference type="HOGENOM" id="CLU_025996_0_5_10"/>
<dbReference type="InterPro" id="IPR029044">
    <property type="entry name" value="Nucleotide-diphossugar_trans"/>
</dbReference>
<dbReference type="InterPro" id="IPR001173">
    <property type="entry name" value="Glyco_trans_2-like"/>
</dbReference>
<reference evidence="2 3" key="1">
    <citation type="submission" date="2008-06" db="EMBL/GenBank/DDBJ databases">
        <title>Complete sequence of Pelodictyon phaeoclathratiforme BU-1.</title>
        <authorList>
            <consortium name="US DOE Joint Genome Institute"/>
            <person name="Lucas S."/>
            <person name="Copeland A."/>
            <person name="Lapidus A."/>
            <person name="Glavina del Rio T."/>
            <person name="Dalin E."/>
            <person name="Tice H."/>
            <person name="Bruce D."/>
            <person name="Goodwin L."/>
            <person name="Pitluck S."/>
            <person name="Schmutz J."/>
            <person name="Larimer F."/>
            <person name="Land M."/>
            <person name="Hauser L."/>
            <person name="Kyrpides N."/>
            <person name="Mikhailova N."/>
            <person name="Liu Z."/>
            <person name="Li T."/>
            <person name="Zhao F."/>
            <person name="Overmann J."/>
            <person name="Bryant D.A."/>
            <person name="Richardson P."/>
        </authorList>
    </citation>
    <scope>NUCLEOTIDE SEQUENCE [LARGE SCALE GENOMIC DNA]</scope>
    <source>
        <strain evidence="3">DSM 5477 / BU-1</strain>
    </source>
</reference>